<name>A0A7L4ZP78_9FLAO</name>
<evidence type="ECO:0000313" key="2">
    <source>
        <dbReference type="Proteomes" id="UP000464657"/>
    </source>
</evidence>
<sequence>MKTKNLKPLNLNKKTVSVIKLYRIKGGTNGGTRTLEGFAETNECDG</sequence>
<keyword evidence="2" id="KW-1185">Reference proteome</keyword>
<dbReference type="KEGG" id="kan:IMCC3317_39160"/>
<dbReference type="Proteomes" id="UP000464657">
    <property type="component" value="Chromosome"/>
</dbReference>
<protein>
    <submittedName>
        <fullName evidence="1">Uncharacterized protein</fullName>
    </submittedName>
</protein>
<organism evidence="1 2">
    <name type="scientific">Kordia antarctica</name>
    <dbReference type="NCBI Taxonomy" id="1218801"/>
    <lineage>
        <taxon>Bacteria</taxon>
        <taxon>Pseudomonadati</taxon>
        <taxon>Bacteroidota</taxon>
        <taxon>Flavobacteriia</taxon>
        <taxon>Flavobacteriales</taxon>
        <taxon>Flavobacteriaceae</taxon>
        <taxon>Kordia</taxon>
    </lineage>
</organism>
<dbReference type="EMBL" id="CP019288">
    <property type="protein sequence ID" value="QHI38523.1"/>
    <property type="molecule type" value="Genomic_DNA"/>
</dbReference>
<proteinExistence type="predicted"/>
<reference evidence="1 2" key="1">
    <citation type="journal article" date="2013" name="Int. J. Syst. Evol. Microbiol.">
        <title>Kordia antarctica sp. nov., isolated from Antarctic seawater.</title>
        <authorList>
            <person name="Baek K."/>
            <person name="Choi A."/>
            <person name="Kang I."/>
            <person name="Lee K."/>
            <person name="Cho J.C."/>
        </authorList>
    </citation>
    <scope>NUCLEOTIDE SEQUENCE [LARGE SCALE GENOMIC DNA]</scope>
    <source>
        <strain evidence="1 2">IMCC3317</strain>
    </source>
</reference>
<dbReference type="AlphaFoldDB" id="A0A7L4ZP78"/>
<gene>
    <name evidence="1" type="ORF">IMCC3317_39160</name>
</gene>
<evidence type="ECO:0000313" key="1">
    <source>
        <dbReference type="EMBL" id="QHI38523.1"/>
    </source>
</evidence>
<dbReference type="RefSeq" id="WP_160131068.1">
    <property type="nucleotide sequence ID" value="NZ_CP019288.1"/>
</dbReference>
<accession>A0A7L4ZP78</accession>